<dbReference type="RefSeq" id="WP_042213998.1">
    <property type="nucleotide sequence ID" value="NZ_BBLU01000005.1"/>
</dbReference>
<dbReference type="EMBL" id="FNZI01000002">
    <property type="protein sequence ID" value="SEJ22928.1"/>
    <property type="molecule type" value="Genomic_DNA"/>
</dbReference>
<dbReference type="PROSITE" id="PS51257">
    <property type="entry name" value="PROKAR_LIPOPROTEIN"/>
    <property type="match status" value="1"/>
</dbReference>
<evidence type="ECO:0000256" key="1">
    <source>
        <dbReference type="ARBA" id="ARBA00008520"/>
    </source>
</evidence>
<evidence type="ECO:0000256" key="3">
    <source>
        <dbReference type="ARBA" id="ARBA00022597"/>
    </source>
</evidence>
<name>A0A1H6X1P1_9MICO</name>
<feature type="region of interest" description="Disordered" evidence="5">
    <location>
        <begin position="23"/>
        <end position="47"/>
    </location>
</feature>
<gene>
    <name evidence="7" type="ORF">SAMN05421637_1240</name>
</gene>
<dbReference type="GO" id="GO:0015144">
    <property type="term" value="F:carbohydrate transmembrane transporter activity"/>
    <property type="evidence" value="ECO:0007669"/>
    <property type="project" value="InterPro"/>
</dbReference>
<proteinExistence type="inferred from homology"/>
<keyword evidence="4 6" id="KW-0732">Signal</keyword>
<keyword evidence="8" id="KW-1185">Reference proteome</keyword>
<dbReference type="GO" id="GO:0015768">
    <property type="term" value="P:maltose transport"/>
    <property type="evidence" value="ECO:0007669"/>
    <property type="project" value="TreeGrafter"/>
</dbReference>
<evidence type="ECO:0000256" key="4">
    <source>
        <dbReference type="ARBA" id="ARBA00022729"/>
    </source>
</evidence>
<feature type="chain" id="PRO_5039332300" evidence="6">
    <location>
        <begin position="20"/>
        <end position="424"/>
    </location>
</feature>
<comment type="similarity">
    <text evidence="1">Belongs to the bacterial solute-binding protein 1 family.</text>
</comment>
<dbReference type="Proteomes" id="UP000183315">
    <property type="component" value="Unassembled WGS sequence"/>
</dbReference>
<dbReference type="Gene3D" id="3.40.190.10">
    <property type="entry name" value="Periplasmic binding protein-like II"/>
    <property type="match status" value="2"/>
</dbReference>
<dbReference type="SUPFAM" id="SSF53850">
    <property type="entry name" value="Periplasmic binding protein-like II"/>
    <property type="match status" value="1"/>
</dbReference>
<dbReference type="GO" id="GO:0055052">
    <property type="term" value="C:ATP-binding cassette (ABC) transporter complex, substrate-binding subunit-containing"/>
    <property type="evidence" value="ECO:0007669"/>
    <property type="project" value="TreeGrafter"/>
</dbReference>
<dbReference type="InterPro" id="IPR006060">
    <property type="entry name" value="Maltose/Cyclodextrin-bd"/>
</dbReference>
<dbReference type="OrthoDB" id="9766758at2"/>
<evidence type="ECO:0000256" key="6">
    <source>
        <dbReference type="SAM" id="SignalP"/>
    </source>
</evidence>
<evidence type="ECO:0000313" key="8">
    <source>
        <dbReference type="Proteomes" id="UP000183315"/>
    </source>
</evidence>
<dbReference type="eggNOG" id="COG2182">
    <property type="taxonomic scope" value="Bacteria"/>
</dbReference>
<dbReference type="STRING" id="1043493.SAMN05421637_1240"/>
<dbReference type="PRINTS" id="PR00181">
    <property type="entry name" value="MALTOSEBP"/>
</dbReference>
<dbReference type="GO" id="GO:1901982">
    <property type="term" value="F:maltose binding"/>
    <property type="evidence" value="ECO:0007669"/>
    <property type="project" value="TreeGrafter"/>
</dbReference>
<keyword evidence="3" id="KW-0762">Sugar transport</keyword>
<dbReference type="GO" id="GO:0042956">
    <property type="term" value="P:maltodextrin transmembrane transport"/>
    <property type="evidence" value="ECO:0007669"/>
    <property type="project" value="TreeGrafter"/>
</dbReference>
<feature type="compositionally biased region" description="Acidic residues" evidence="5">
    <location>
        <begin position="26"/>
        <end position="35"/>
    </location>
</feature>
<dbReference type="InterPro" id="IPR006059">
    <property type="entry name" value="SBP"/>
</dbReference>
<evidence type="ECO:0000313" key="7">
    <source>
        <dbReference type="EMBL" id="SEJ22928.1"/>
    </source>
</evidence>
<accession>A0A1H6X1P1</accession>
<dbReference type="Pfam" id="PF13416">
    <property type="entry name" value="SBP_bac_8"/>
    <property type="match status" value="1"/>
</dbReference>
<feature type="signal peptide" evidence="6">
    <location>
        <begin position="1"/>
        <end position="19"/>
    </location>
</feature>
<dbReference type="AlphaFoldDB" id="A0A1H6X1P1"/>
<keyword evidence="2" id="KW-0813">Transport</keyword>
<sequence>MRNTIGKVVIAATSVALLAACSSGTTDDEPSDAMSEEPTPAASETSDAIDATGLSLTIWVDENREPAVAAAAETFMEETGATVELVQKNFEDIRADFLAQVPTGEGPDITIGAHDWLGALIEGGVVNTVDLGENASSFAQVAVDAMTYDGQLYGMPYSTETIALIQNTDLVGEDAPATWDDMIQAGIDSGADRPFCINTNGETGDGYTMYPFQTSFGAPVFVQENGSYTSEVGMGGEAGEAFATWLGENGEKGEGYISTTVDYDINNQLFNSGECAYTIQGPWALGSFTDVNFTVNPVPSAGGETASPFVGVQGFYVSSQSENALLANTFLTNYVATPEAMQALYDADPRLPAFEGVDTASAPYPDAIAGFQASAEGGVPMPSIPEMGSVWDFWNAAESAIIKGADPVETWNKMITDLTASLEG</sequence>
<dbReference type="PANTHER" id="PTHR30061:SF50">
    <property type="entry name" value="MALTOSE_MALTODEXTRIN-BINDING PERIPLASMIC PROTEIN"/>
    <property type="match status" value="1"/>
</dbReference>
<organism evidence="7 8">
    <name type="scientific">Demequina mangrovi</name>
    <dbReference type="NCBI Taxonomy" id="1043493"/>
    <lineage>
        <taxon>Bacteria</taxon>
        <taxon>Bacillati</taxon>
        <taxon>Actinomycetota</taxon>
        <taxon>Actinomycetes</taxon>
        <taxon>Micrococcales</taxon>
        <taxon>Demequinaceae</taxon>
        <taxon>Demequina</taxon>
    </lineage>
</organism>
<reference evidence="8" key="1">
    <citation type="submission" date="2016-10" db="EMBL/GenBank/DDBJ databases">
        <authorList>
            <person name="Varghese N."/>
        </authorList>
    </citation>
    <scope>NUCLEOTIDE SEQUENCE [LARGE SCALE GENOMIC DNA]</scope>
    <source>
        <strain evidence="8">DSM 24868</strain>
    </source>
</reference>
<dbReference type="PANTHER" id="PTHR30061">
    <property type="entry name" value="MALTOSE-BINDING PERIPLASMIC PROTEIN"/>
    <property type="match status" value="1"/>
</dbReference>
<evidence type="ECO:0000256" key="5">
    <source>
        <dbReference type="SAM" id="MobiDB-lite"/>
    </source>
</evidence>
<evidence type="ECO:0000256" key="2">
    <source>
        <dbReference type="ARBA" id="ARBA00022448"/>
    </source>
</evidence>
<protein>
    <submittedName>
        <fullName evidence="7">Carbohydrate ABC transporter substrate-binding protein, CUT1 family</fullName>
    </submittedName>
</protein>